<evidence type="ECO:0000313" key="1">
    <source>
        <dbReference type="EMBL" id="GIY97262.1"/>
    </source>
</evidence>
<accession>A0AAV4XRD4</accession>
<dbReference type="AlphaFoldDB" id="A0AAV4XRD4"/>
<organism evidence="1 2">
    <name type="scientific">Caerostris extrusa</name>
    <name type="common">Bark spider</name>
    <name type="synonym">Caerostris bankana</name>
    <dbReference type="NCBI Taxonomy" id="172846"/>
    <lineage>
        <taxon>Eukaryota</taxon>
        <taxon>Metazoa</taxon>
        <taxon>Ecdysozoa</taxon>
        <taxon>Arthropoda</taxon>
        <taxon>Chelicerata</taxon>
        <taxon>Arachnida</taxon>
        <taxon>Araneae</taxon>
        <taxon>Araneomorphae</taxon>
        <taxon>Entelegynae</taxon>
        <taxon>Araneoidea</taxon>
        <taxon>Araneidae</taxon>
        <taxon>Caerostris</taxon>
    </lineage>
</organism>
<dbReference type="Proteomes" id="UP001054945">
    <property type="component" value="Unassembled WGS sequence"/>
</dbReference>
<reference evidence="1 2" key="1">
    <citation type="submission" date="2021-06" db="EMBL/GenBank/DDBJ databases">
        <title>Caerostris extrusa draft genome.</title>
        <authorList>
            <person name="Kono N."/>
            <person name="Arakawa K."/>
        </authorList>
    </citation>
    <scope>NUCLEOTIDE SEQUENCE [LARGE SCALE GENOMIC DNA]</scope>
</reference>
<evidence type="ECO:0000313" key="2">
    <source>
        <dbReference type="Proteomes" id="UP001054945"/>
    </source>
</evidence>
<name>A0AAV4XRD4_CAEEX</name>
<comment type="caution">
    <text evidence="1">The sequence shown here is derived from an EMBL/GenBank/DDBJ whole genome shotgun (WGS) entry which is preliminary data.</text>
</comment>
<dbReference type="EMBL" id="BPLR01000758">
    <property type="protein sequence ID" value="GIY97262.1"/>
    <property type="molecule type" value="Genomic_DNA"/>
</dbReference>
<proteinExistence type="predicted"/>
<evidence type="ECO:0008006" key="3">
    <source>
        <dbReference type="Google" id="ProtNLM"/>
    </source>
</evidence>
<protein>
    <recommendedName>
        <fullName evidence="3">Transposase</fullName>
    </recommendedName>
</protein>
<keyword evidence="2" id="KW-1185">Reference proteome</keyword>
<gene>
    <name evidence="1" type="ORF">CEXT_7691</name>
</gene>
<sequence length="202" mass="23455">MTDIWKTISHFCLCLQVPAGTFPKVRTKLAIRYLRRKLSETLCESPRVKEKKMVLFVIDAAILSTSWELNAGIPDSYTSVIPADRKIDLHQANSDNKSVEHWCQTKFVTETSVPEYPSNPKHFSTALFHFGRRNLSSDSSAVLGIWRATVQIYWSWTVLRHEGRRVDFLKCDWIEEKTTDANVERELRYRLCFQMGKPVLKC</sequence>